<dbReference type="EMBL" id="CP034587">
    <property type="protein sequence ID" value="AZQ70262.1"/>
    <property type="molecule type" value="Genomic_DNA"/>
</dbReference>
<evidence type="ECO:0000313" key="6">
    <source>
        <dbReference type="EMBL" id="AZQ70262.1"/>
    </source>
</evidence>
<dbReference type="Pfam" id="PF08541">
    <property type="entry name" value="ACP_syn_III_C"/>
    <property type="match status" value="1"/>
</dbReference>
<feature type="domain" description="Beta-ketoacyl-[acyl-carrier-protein] synthase III N-terminal" evidence="5">
    <location>
        <begin position="126"/>
        <end position="210"/>
    </location>
</feature>
<keyword evidence="7" id="KW-1185">Reference proteome</keyword>
<proteinExistence type="predicted"/>
<evidence type="ECO:0000259" key="5">
    <source>
        <dbReference type="Pfam" id="PF08545"/>
    </source>
</evidence>
<dbReference type="GO" id="GO:0044550">
    <property type="term" value="P:secondary metabolite biosynthetic process"/>
    <property type="evidence" value="ECO:0007669"/>
    <property type="project" value="TreeGrafter"/>
</dbReference>
<dbReference type="PANTHER" id="PTHR34069:SF3">
    <property type="entry name" value="ACYL-COA:ACYL-COA ALKYLTRANSFERASE"/>
    <property type="match status" value="1"/>
</dbReference>
<dbReference type="InterPro" id="IPR016039">
    <property type="entry name" value="Thiolase-like"/>
</dbReference>
<name>A0A3S9PD59_STRLT</name>
<keyword evidence="3" id="KW-0012">Acyltransferase</keyword>
<evidence type="ECO:0008006" key="8">
    <source>
        <dbReference type="Google" id="ProtNLM"/>
    </source>
</evidence>
<dbReference type="RefSeq" id="WP_126912827.1">
    <property type="nucleotide sequence ID" value="NZ_CP034587.1"/>
</dbReference>
<dbReference type="AlphaFoldDB" id="A0A3S9PD59"/>
<dbReference type="InterPro" id="IPR013751">
    <property type="entry name" value="ACP_syn_III_N"/>
</dbReference>
<dbReference type="Pfam" id="PF08545">
    <property type="entry name" value="ACP_syn_III"/>
    <property type="match status" value="1"/>
</dbReference>
<dbReference type="Gene3D" id="3.40.47.10">
    <property type="match status" value="2"/>
</dbReference>
<evidence type="ECO:0000259" key="4">
    <source>
        <dbReference type="Pfam" id="PF08541"/>
    </source>
</evidence>
<reference evidence="6 7" key="1">
    <citation type="submission" date="2018-12" db="EMBL/GenBank/DDBJ databases">
        <title>The whole draft genome of Streptomyce luteoverticillatus CGMCC 15060.</title>
        <authorList>
            <person name="Feng Z."/>
            <person name="Chen G."/>
            <person name="Zhang J."/>
            <person name="Zhu H."/>
            <person name="Yu X."/>
            <person name="Zhang W."/>
            <person name="Zhang X."/>
        </authorList>
    </citation>
    <scope>NUCLEOTIDE SEQUENCE [LARGE SCALE GENOMIC DNA]</scope>
    <source>
        <strain evidence="6 7">CGMCC 15060</strain>
    </source>
</reference>
<dbReference type="Proteomes" id="UP000267900">
    <property type="component" value="Chromosome"/>
</dbReference>
<evidence type="ECO:0000256" key="3">
    <source>
        <dbReference type="ARBA" id="ARBA00023315"/>
    </source>
</evidence>
<dbReference type="GO" id="GO:0006633">
    <property type="term" value="P:fatty acid biosynthetic process"/>
    <property type="evidence" value="ECO:0007669"/>
    <property type="project" value="InterPro"/>
</dbReference>
<evidence type="ECO:0000313" key="7">
    <source>
        <dbReference type="Proteomes" id="UP000267900"/>
    </source>
</evidence>
<keyword evidence="2" id="KW-0808">Transferase</keyword>
<dbReference type="InterPro" id="IPR013747">
    <property type="entry name" value="ACP_syn_III_C"/>
</dbReference>
<protein>
    <recommendedName>
        <fullName evidence="8">Ketoacyl-ACP synthase III</fullName>
    </recommendedName>
</protein>
<keyword evidence="1" id="KW-0963">Cytoplasm</keyword>
<gene>
    <name evidence="6" type="ORF">EKH77_02670</name>
</gene>
<dbReference type="SUPFAM" id="SSF53901">
    <property type="entry name" value="Thiolase-like"/>
    <property type="match status" value="1"/>
</dbReference>
<dbReference type="PANTHER" id="PTHR34069">
    <property type="entry name" value="3-OXOACYL-[ACYL-CARRIER-PROTEIN] SYNTHASE 3"/>
    <property type="match status" value="1"/>
</dbReference>
<dbReference type="OrthoDB" id="9788274at2"/>
<evidence type="ECO:0000256" key="1">
    <source>
        <dbReference type="ARBA" id="ARBA00022490"/>
    </source>
</evidence>
<dbReference type="GO" id="GO:0004315">
    <property type="term" value="F:3-oxoacyl-[acyl-carrier-protein] synthase activity"/>
    <property type="evidence" value="ECO:0007669"/>
    <property type="project" value="InterPro"/>
</dbReference>
<accession>A0A3S9PD59</accession>
<evidence type="ECO:0000256" key="2">
    <source>
        <dbReference type="ARBA" id="ARBA00022679"/>
    </source>
</evidence>
<organism evidence="6 7">
    <name type="scientific">Streptomyces luteoverticillatus</name>
    <name type="common">Streptoverticillium luteoverticillatus</name>
    <dbReference type="NCBI Taxonomy" id="66425"/>
    <lineage>
        <taxon>Bacteria</taxon>
        <taxon>Bacillati</taxon>
        <taxon>Actinomycetota</taxon>
        <taxon>Actinomycetes</taxon>
        <taxon>Kitasatosporales</taxon>
        <taxon>Streptomycetaceae</taxon>
        <taxon>Streptomyces</taxon>
    </lineage>
</organism>
<sequence>MSHDGTVPPSPGLPRHSTIAQVAVHAPAGRQTGEEIEDDIRARNPGIRLLPGLLRQMYGFEERRVAPAGTWPSDLAAAAGRRALDRAGLGPDAVDLLIFASASEDMEEPATAHIVAHKLGVTAPVFDVQNACNGVLNAVEVADALIRTGRYDRVLITTGELGSALSRLPARHQDELAALLPAYTLGDLGAALLLEASDHPGVLGATFHANSAGWRAATVTNPYFTPRFGSQSARFDSHALAASFTGMEGAAFDALHALGRTTGDIHLCCVHQASVPFTHAILEALGVPAERAVSTFPCYGNVATATLPLQLAEAERRGLLRPGDLVALFGLASGASFGMLLMAWHPSGTPKPPAQRTREHTTSLVP</sequence>
<feature type="domain" description="Beta-ketoacyl-[acyl-carrier-protein] synthase III C-terminal" evidence="4">
    <location>
        <begin position="255"/>
        <end position="344"/>
    </location>
</feature>